<dbReference type="InterPro" id="IPR036282">
    <property type="entry name" value="Glutathione-S-Trfase_C_sf"/>
</dbReference>
<gene>
    <name evidence="7" type="primary">GSTU16</name>
    <name evidence="7" type="ORF">AXF42_Ash008515</name>
</gene>
<keyword evidence="2 7" id="KW-0808">Transferase</keyword>
<dbReference type="PANTHER" id="PTHR11260">
    <property type="entry name" value="GLUTATHIONE S-TRANSFERASE, GST, SUPERFAMILY, GST DOMAIN CONTAINING"/>
    <property type="match status" value="1"/>
</dbReference>
<dbReference type="PROSITE" id="PS50405">
    <property type="entry name" value="GST_CTER"/>
    <property type="match status" value="1"/>
</dbReference>
<organism evidence="7 8">
    <name type="scientific">Apostasia shenzhenica</name>
    <dbReference type="NCBI Taxonomy" id="1088818"/>
    <lineage>
        <taxon>Eukaryota</taxon>
        <taxon>Viridiplantae</taxon>
        <taxon>Streptophyta</taxon>
        <taxon>Embryophyta</taxon>
        <taxon>Tracheophyta</taxon>
        <taxon>Spermatophyta</taxon>
        <taxon>Magnoliopsida</taxon>
        <taxon>Liliopsida</taxon>
        <taxon>Asparagales</taxon>
        <taxon>Orchidaceae</taxon>
        <taxon>Apostasioideae</taxon>
        <taxon>Apostasia</taxon>
    </lineage>
</organism>
<evidence type="ECO:0000256" key="1">
    <source>
        <dbReference type="ARBA" id="ARBA00012452"/>
    </source>
</evidence>
<dbReference type="CDD" id="cd03185">
    <property type="entry name" value="GST_C_Tau"/>
    <property type="match status" value="1"/>
</dbReference>
<comment type="catalytic activity">
    <reaction evidence="3">
        <text>RX + glutathione = an S-substituted glutathione + a halide anion + H(+)</text>
        <dbReference type="Rhea" id="RHEA:16437"/>
        <dbReference type="ChEBI" id="CHEBI:15378"/>
        <dbReference type="ChEBI" id="CHEBI:16042"/>
        <dbReference type="ChEBI" id="CHEBI:17792"/>
        <dbReference type="ChEBI" id="CHEBI:57925"/>
        <dbReference type="ChEBI" id="CHEBI:90779"/>
        <dbReference type="EC" id="2.5.1.18"/>
    </reaction>
</comment>
<dbReference type="SUPFAM" id="SSF52833">
    <property type="entry name" value="Thioredoxin-like"/>
    <property type="match status" value="1"/>
</dbReference>
<reference evidence="7 8" key="1">
    <citation type="journal article" date="2017" name="Nature">
        <title>The Apostasia genome and the evolution of orchids.</title>
        <authorList>
            <person name="Zhang G.Q."/>
            <person name="Liu K.W."/>
            <person name="Li Z."/>
            <person name="Lohaus R."/>
            <person name="Hsiao Y.Y."/>
            <person name="Niu S.C."/>
            <person name="Wang J.Y."/>
            <person name="Lin Y.C."/>
            <person name="Xu Q."/>
            <person name="Chen L.J."/>
            <person name="Yoshida K."/>
            <person name="Fujiwara S."/>
            <person name="Wang Z.W."/>
            <person name="Zhang Y.Q."/>
            <person name="Mitsuda N."/>
            <person name="Wang M."/>
            <person name="Liu G.H."/>
            <person name="Pecoraro L."/>
            <person name="Huang H.X."/>
            <person name="Xiao X.J."/>
            <person name="Lin M."/>
            <person name="Wu X.Y."/>
            <person name="Wu W.L."/>
            <person name="Chen Y.Y."/>
            <person name="Chang S.B."/>
            <person name="Sakamoto S."/>
            <person name="Ohme-Takagi M."/>
            <person name="Yagi M."/>
            <person name="Zeng S.J."/>
            <person name="Shen C.Y."/>
            <person name="Yeh C.M."/>
            <person name="Luo Y.B."/>
            <person name="Tsai W.C."/>
            <person name="Van de Peer Y."/>
            <person name="Liu Z.J."/>
        </authorList>
    </citation>
    <scope>NUCLEOTIDE SEQUENCE [LARGE SCALE GENOMIC DNA]</scope>
    <source>
        <strain evidence="8">cv. Shenzhen</strain>
        <tissue evidence="7">Stem</tissue>
    </source>
</reference>
<dbReference type="InterPro" id="IPR045074">
    <property type="entry name" value="GST_C_Tau"/>
</dbReference>
<dbReference type="EMBL" id="KZ451939">
    <property type="protein sequence ID" value="PKA60455.1"/>
    <property type="molecule type" value="Genomic_DNA"/>
</dbReference>
<dbReference type="Gene3D" id="1.20.1050.10">
    <property type="match status" value="1"/>
</dbReference>
<dbReference type="STRING" id="1088818.A0A2I0AY45"/>
<evidence type="ECO:0000259" key="6">
    <source>
        <dbReference type="PROSITE" id="PS50405"/>
    </source>
</evidence>
<feature type="domain" description="GST C-terminal" evidence="6">
    <location>
        <begin position="54"/>
        <end position="180"/>
    </location>
</feature>
<evidence type="ECO:0000313" key="7">
    <source>
        <dbReference type="EMBL" id="PKA60455.1"/>
    </source>
</evidence>
<feature type="domain" description="GST N-terminal" evidence="5">
    <location>
        <begin position="1"/>
        <end position="47"/>
    </location>
</feature>
<dbReference type="SFLD" id="SFLDS00019">
    <property type="entry name" value="Glutathione_Transferase_(cytos"/>
    <property type="match status" value="1"/>
</dbReference>
<dbReference type="Gene3D" id="3.40.30.10">
    <property type="entry name" value="Glutaredoxin"/>
    <property type="match status" value="1"/>
</dbReference>
<dbReference type="GO" id="GO:0006749">
    <property type="term" value="P:glutathione metabolic process"/>
    <property type="evidence" value="ECO:0007669"/>
    <property type="project" value="InterPro"/>
</dbReference>
<sequence>MKGVECQNLEEQDIFNKLVPVLIHHGVPICESMIIVQYIDEVWSSGEPHILPADPLERAAARFWAFYLDDKMFSSLNDQLFAVTEETKLKAAEEASEAIEPLEADLRRSGKPLFGGDVLGFVDIVLGVFLPSIRALERMDGIQILNEAKLPNLARWEERFCSDDAVKEAFPAVEEVIAAFEHIRRQSSIE</sequence>
<dbReference type="GO" id="GO:0004364">
    <property type="term" value="F:glutathione transferase activity"/>
    <property type="evidence" value="ECO:0007669"/>
    <property type="project" value="UniProtKB-EC"/>
</dbReference>
<evidence type="ECO:0000256" key="3">
    <source>
        <dbReference type="ARBA" id="ARBA00047960"/>
    </source>
</evidence>
<dbReference type="Proteomes" id="UP000236161">
    <property type="component" value="Unassembled WGS sequence"/>
</dbReference>
<dbReference type="SUPFAM" id="SSF47616">
    <property type="entry name" value="GST C-terminal domain-like"/>
    <property type="match status" value="1"/>
</dbReference>
<dbReference type="InterPro" id="IPR036249">
    <property type="entry name" value="Thioredoxin-like_sf"/>
</dbReference>
<dbReference type="EC" id="2.5.1.18" evidence="1"/>
<evidence type="ECO:0000256" key="2">
    <source>
        <dbReference type="ARBA" id="ARBA00022679"/>
    </source>
</evidence>
<dbReference type="AlphaFoldDB" id="A0A2I0AY45"/>
<dbReference type="InterPro" id="IPR010987">
    <property type="entry name" value="Glutathione-S-Trfase_C-like"/>
</dbReference>
<dbReference type="Pfam" id="PF00043">
    <property type="entry name" value="GST_C"/>
    <property type="match status" value="1"/>
</dbReference>
<dbReference type="GO" id="GO:0005737">
    <property type="term" value="C:cytoplasm"/>
    <property type="evidence" value="ECO:0007669"/>
    <property type="project" value="TreeGrafter"/>
</dbReference>
<keyword evidence="8" id="KW-1185">Reference proteome</keyword>
<evidence type="ECO:0000259" key="5">
    <source>
        <dbReference type="PROSITE" id="PS50404"/>
    </source>
</evidence>
<accession>A0A2I0AY45</accession>
<proteinExistence type="inferred from homology"/>
<dbReference type="InterPro" id="IPR040079">
    <property type="entry name" value="Glutathione_S-Trfase"/>
</dbReference>
<dbReference type="InterPro" id="IPR045073">
    <property type="entry name" value="Omega/Tau-like"/>
</dbReference>
<dbReference type="PANTHER" id="PTHR11260:SF773">
    <property type="entry name" value="GLUTATHIONE S-TRANSFERASE U26"/>
    <property type="match status" value="1"/>
</dbReference>
<dbReference type="Pfam" id="PF02798">
    <property type="entry name" value="GST_N"/>
    <property type="match status" value="1"/>
</dbReference>
<comment type="similarity">
    <text evidence="4">Belongs to the GST superfamily.</text>
</comment>
<protein>
    <recommendedName>
        <fullName evidence="1">glutathione transferase</fullName>
        <ecNumber evidence="1">2.5.1.18</ecNumber>
    </recommendedName>
</protein>
<dbReference type="InterPro" id="IPR004045">
    <property type="entry name" value="Glutathione_S-Trfase_N"/>
</dbReference>
<name>A0A2I0AY45_9ASPA</name>
<dbReference type="FunFam" id="1.20.1050.10:FF:000016">
    <property type="entry name" value="Glutathione S-transferase U9"/>
    <property type="match status" value="1"/>
</dbReference>
<dbReference type="GO" id="GO:0009407">
    <property type="term" value="P:toxin catabolic process"/>
    <property type="evidence" value="ECO:0007669"/>
    <property type="project" value="UniProtKB-ARBA"/>
</dbReference>
<dbReference type="OrthoDB" id="202840at2759"/>
<evidence type="ECO:0000256" key="4">
    <source>
        <dbReference type="RuleBase" id="RU003494"/>
    </source>
</evidence>
<dbReference type="PROSITE" id="PS50404">
    <property type="entry name" value="GST_NTER"/>
    <property type="match status" value="1"/>
</dbReference>
<evidence type="ECO:0000313" key="8">
    <source>
        <dbReference type="Proteomes" id="UP000236161"/>
    </source>
</evidence>
<dbReference type="InterPro" id="IPR004046">
    <property type="entry name" value="GST_C"/>
</dbReference>